<name>A0A3E4V4X0_MEDGN</name>
<gene>
    <name evidence="1" type="ORF">DXC31_10510</name>
</gene>
<evidence type="ECO:0000313" key="1">
    <source>
        <dbReference type="EMBL" id="RGM22508.1"/>
    </source>
</evidence>
<dbReference type="EMBL" id="QSSX01000024">
    <property type="protein sequence ID" value="RGM22508.1"/>
    <property type="molecule type" value="Genomic_DNA"/>
</dbReference>
<evidence type="ECO:0000313" key="2">
    <source>
        <dbReference type="Proteomes" id="UP000260808"/>
    </source>
</evidence>
<sequence length="66" mass="8245">MEMGLFVHRIVLLCAESPLFYGFREYFHKQNDRYFTILWKLMKKVQMNYCILVKKEWYKIKMTKSQ</sequence>
<organism evidence="1 2">
    <name type="scientific">Mediterraneibacter gnavus</name>
    <name type="common">Ruminococcus gnavus</name>
    <dbReference type="NCBI Taxonomy" id="33038"/>
    <lineage>
        <taxon>Bacteria</taxon>
        <taxon>Bacillati</taxon>
        <taxon>Bacillota</taxon>
        <taxon>Clostridia</taxon>
        <taxon>Lachnospirales</taxon>
        <taxon>Lachnospiraceae</taxon>
        <taxon>Mediterraneibacter</taxon>
    </lineage>
</organism>
<reference evidence="1 2" key="1">
    <citation type="submission" date="2018-08" db="EMBL/GenBank/DDBJ databases">
        <title>A genome reference for cultivated species of the human gut microbiota.</title>
        <authorList>
            <person name="Zou Y."/>
            <person name="Xue W."/>
            <person name="Luo G."/>
        </authorList>
    </citation>
    <scope>NUCLEOTIDE SEQUENCE [LARGE SCALE GENOMIC DNA]</scope>
    <source>
        <strain evidence="1 2">TF01-20-2</strain>
    </source>
</reference>
<dbReference type="Proteomes" id="UP000260808">
    <property type="component" value="Unassembled WGS sequence"/>
</dbReference>
<accession>A0A3E4V4X0</accession>
<comment type="caution">
    <text evidence="1">The sequence shown here is derived from an EMBL/GenBank/DDBJ whole genome shotgun (WGS) entry which is preliminary data.</text>
</comment>
<dbReference type="AlphaFoldDB" id="A0A3E4V4X0"/>
<proteinExistence type="predicted"/>
<protein>
    <submittedName>
        <fullName evidence="1">Uncharacterized protein</fullName>
    </submittedName>
</protein>